<dbReference type="RefSeq" id="WP_007492701.1">
    <property type="nucleotide sequence ID" value="NZ_AGBF01000012.1"/>
</dbReference>
<sequence>MPTIEVATLLDHSDAAGRPAILKAAVAAGVLWKCRETTCSRHNDRGEELCRGCGRNRKGHPLSDAQPGLYCAPDEIWERLREEVRDHFLTQAITPLPDAVTFRWQSADHASTWSLTDLVLHHGGRQEPYRTDLQGTEIEESLEEVALAVEPSYLEDLRITLQP</sequence>
<reference evidence="5 6" key="1">
    <citation type="submission" date="2011-08" db="EMBL/GenBank/DDBJ databases">
        <authorList>
            <person name="Lin Y."/>
            <person name="Hao X."/>
            <person name="Johnstone L."/>
            <person name="Miller S.J."/>
            <person name="Wei G."/>
            <person name="Rensing C."/>
        </authorList>
    </citation>
    <scope>NUCLEOTIDE SEQUENCE [LARGE SCALE GENOMIC DNA]</scope>
    <source>
        <strain evidence="5 6">K42</strain>
    </source>
</reference>
<gene>
    <name evidence="5" type="ORF">SZN_06861</name>
</gene>
<evidence type="ECO:0000256" key="3">
    <source>
        <dbReference type="ARBA" id="ARBA00022833"/>
    </source>
</evidence>
<keyword evidence="3" id="KW-0862">Zinc</keyword>
<evidence type="ECO:0000256" key="2">
    <source>
        <dbReference type="ARBA" id="ARBA00022771"/>
    </source>
</evidence>
<dbReference type="Proteomes" id="UP000004217">
    <property type="component" value="Unassembled WGS sequence"/>
</dbReference>
<proteinExistence type="predicted"/>
<protein>
    <recommendedName>
        <fullName evidence="4">RanBP2-type domain-containing protein</fullName>
    </recommendedName>
</protein>
<dbReference type="InterPro" id="IPR001876">
    <property type="entry name" value="Znf_RanBP2"/>
</dbReference>
<comment type="caution">
    <text evidence="5">The sequence shown here is derived from an EMBL/GenBank/DDBJ whole genome shotgun (WGS) entry which is preliminary data.</text>
</comment>
<dbReference type="GO" id="GO:0008270">
    <property type="term" value="F:zinc ion binding"/>
    <property type="evidence" value="ECO:0007669"/>
    <property type="project" value="UniProtKB-KW"/>
</dbReference>
<dbReference type="OrthoDB" id="4159416at2"/>
<dbReference type="PATRIC" id="fig|700597.3.peg.1331"/>
<name>G2G7B0_9ACTN</name>
<evidence type="ECO:0000313" key="6">
    <source>
        <dbReference type="Proteomes" id="UP000004217"/>
    </source>
</evidence>
<keyword evidence="2" id="KW-0863">Zinc-finger</keyword>
<keyword evidence="6" id="KW-1185">Reference proteome</keyword>
<evidence type="ECO:0000313" key="5">
    <source>
        <dbReference type="EMBL" id="EGX60651.1"/>
    </source>
</evidence>
<dbReference type="EMBL" id="AGBF01000012">
    <property type="protein sequence ID" value="EGX60651.1"/>
    <property type="molecule type" value="Genomic_DNA"/>
</dbReference>
<feature type="domain" description="RanBP2-type" evidence="4">
    <location>
        <begin position="32"/>
        <end position="53"/>
    </location>
</feature>
<evidence type="ECO:0000256" key="1">
    <source>
        <dbReference type="ARBA" id="ARBA00022723"/>
    </source>
</evidence>
<keyword evidence="1" id="KW-0479">Metal-binding</keyword>
<accession>G2G7B0</accession>
<dbReference type="AlphaFoldDB" id="G2G7B0"/>
<dbReference type="PROSITE" id="PS01358">
    <property type="entry name" value="ZF_RANBP2_1"/>
    <property type="match status" value="1"/>
</dbReference>
<organism evidence="5 6">
    <name type="scientific">Streptomyces zinciresistens K42</name>
    <dbReference type="NCBI Taxonomy" id="700597"/>
    <lineage>
        <taxon>Bacteria</taxon>
        <taxon>Bacillati</taxon>
        <taxon>Actinomycetota</taxon>
        <taxon>Actinomycetes</taxon>
        <taxon>Kitasatosporales</taxon>
        <taxon>Streptomycetaceae</taxon>
        <taxon>Streptomyces</taxon>
    </lineage>
</organism>
<evidence type="ECO:0000259" key="4">
    <source>
        <dbReference type="PROSITE" id="PS01358"/>
    </source>
</evidence>